<comment type="caution">
    <text evidence="4">The sequence shown here is derived from an EMBL/GenBank/DDBJ whole genome shotgun (WGS) entry which is preliminary data.</text>
</comment>
<proteinExistence type="predicted"/>
<feature type="region of interest" description="Disordered" evidence="2">
    <location>
        <begin position="1"/>
        <end position="25"/>
    </location>
</feature>
<organism evidence="4 5">
    <name type="scientific">Bursaphelenchus okinawaensis</name>
    <dbReference type="NCBI Taxonomy" id="465554"/>
    <lineage>
        <taxon>Eukaryota</taxon>
        <taxon>Metazoa</taxon>
        <taxon>Ecdysozoa</taxon>
        <taxon>Nematoda</taxon>
        <taxon>Chromadorea</taxon>
        <taxon>Rhabditida</taxon>
        <taxon>Tylenchina</taxon>
        <taxon>Tylenchomorpha</taxon>
        <taxon>Aphelenchoidea</taxon>
        <taxon>Aphelenchoididae</taxon>
        <taxon>Bursaphelenchus</taxon>
    </lineage>
</organism>
<dbReference type="GO" id="GO:0043130">
    <property type="term" value="F:ubiquitin binding"/>
    <property type="evidence" value="ECO:0007669"/>
    <property type="project" value="TreeGrafter"/>
</dbReference>
<sequence>MDSDHEHSDNDDNSYMEEEEEDDSLEITEQNHNMFEAQQNFAAVFDSRYGGVHPRFFQGTLRDAIDESFGISSKCPVMERRPFAIYLHNDDSVAANIFAQNVLCSETASALLNCQYVLWAWDVTQEDNRNKFRDWVTELGLTEVGDQIRMHVKEDYPLLMLITKDRSTYSVVHFCQGFDNPTDCVEKIMQTLDSYQLIKNKEQAEETSRREREQIRQEQVDAYEQSKAIDRARQQEQERIRQNEIAEQQRIVEEEERRQQRMATLASSLPVEPSSTDCITIRIRFPSGEQKIRRFNKTDQLKWLMTFVESLGYDMSSHRIWNSDIPKRDLSQFDSSKSFTDLNWPLREQVTVEEK</sequence>
<dbReference type="AlphaFoldDB" id="A0A811K3P2"/>
<dbReference type="SUPFAM" id="SSF52833">
    <property type="entry name" value="Thioredoxin-like"/>
    <property type="match status" value="1"/>
</dbReference>
<dbReference type="PROSITE" id="PS50033">
    <property type="entry name" value="UBX"/>
    <property type="match status" value="1"/>
</dbReference>
<evidence type="ECO:0000259" key="3">
    <source>
        <dbReference type="PROSITE" id="PS50033"/>
    </source>
</evidence>
<evidence type="ECO:0000313" key="5">
    <source>
        <dbReference type="Proteomes" id="UP000614601"/>
    </source>
</evidence>
<dbReference type="PANTHER" id="PTHR23322:SF96">
    <property type="entry name" value="FAS-ASSOCIATED FACTOR 1"/>
    <property type="match status" value="1"/>
</dbReference>
<keyword evidence="1" id="KW-0175">Coiled coil</keyword>
<evidence type="ECO:0000256" key="2">
    <source>
        <dbReference type="SAM" id="MobiDB-lite"/>
    </source>
</evidence>
<evidence type="ECO:0000313" key="4">
    <source>
        <dbReference type="EMBL" id="CAD5210415.1"/>
    </source>
</evidence>
<dbReference type="Pfam" id="PF21021">
    <property type="entry name" value="FAF1"/>
    <property type="match status" value="1"/>
</dbReference>
<keyword evidence="5" id="KW-1185">Reference proteome</keyword>
<feature type="coiled-coil region" evidence="1">
    <location>
        <begin position="198"/>
        <end position="249"/>
    </location>
</feature>
<feature type="compositionally biased region" description="Basic and acidic residues" evidence="2">
    <location>
        <begin position="1"/>
        <end position="10"/>
    </location>
</feature>
<dbReference type="InterPro" id="IPR001012">
    <property type="entry name" value="UBX_dom"/>
</dbReference>
<dbReference type="InterPro" id="IPR006577">
    <property type="entry name" value="UAS"/>
</dbReference>
<dbReference type="GO" id="GO:0005783">
    <property type="term" value="C:endoplasmic reticulum"/>
    <property type="evidence" value="ECO:0007669"/>
    <property type="project" value="TreeGrafter"/>
</dbReference>
<reference evidence="4" key="1">
    <citation type="submission" date="2020-09" db="EMBL/GenBank/DDBJ databases">
        <authorList>
            <person name="Kikuchi T."/>
        </authorList>
    </citation>
    <scope>NUCLEOTIDE SEQUENCE</scope>
    <source>
        <strain evidence="4">SH1</strain>
    </source>
</reference>
<gene>
    <name evidence="4" type="ORF">BOKJ2_LOCUS3176</name>
</gene>
<dbReference type="GO" id="GO:0036503">
    <property type="term" value="P:ERAD pathway"/>
    <property type="evidence" value="ECO:0007669"/>
    <property type="project" value="TreeGrafter"/>
</dbReference>
<feature type="compositionally biased region" description="Acidic residues" evidence="2">
    <location>
        <begin position="11"/>
        <end position="25"/>
    </location>
</feature>
<protein>
    <recommendedName>
        <fullName evidence="3">UBX domain-containing protein</fullName>
    </recommendedName>
</protein>
<dbReference type="SMART" id="SM00594">
    <property type="entry name" value="UAS"/>
    <property type="match status" value="1"/>
</dbReference>
<dbReference type="GO" id="GO:0005634">
    <property type="term" value="C:nucleus"/>
    <property type="evidence" value="ECO:0007669"/>
    <property type="project" value="TreeGrafter"/>
</dbReference>
<accession>A0A811K3P2</accession>
<dbReference type="PANTHER" id="PTHR23322">
    <property type="entry name" value="FAS-ASSOCIATED PROTEIN"/>
    <property type="match status" value="1"/>
</dbReference>
<dbReference type="CDD" id="cd22249">
    <property type="entry name" value="UDM1_RNF168_RNF169-like"/>
    <property type="match status" value="1"/>
</dbReference>
<name>A0A811K3P2_9BILA</name>
<dbReference type="InterPro" id="IPR036249">
    <property type="entry name" value="Thioredoxin-like_sf"/>
</dbReference>
<dbReference type="SMART" id="SM00166">
    <property type="entry name" value="UBX"/>
    <property type="match status" value="1"/>
</dbReference>
<dbReference type="EMBL" id="CAJFDH010000002">
    <property type="protein sequence ID" value="CAD5210415.1"/>
    <property type="molecule type" value="Genomic_DNA"/>
</dbReference>
<dbReference type="Pfam" id="PF00789">
    <property type="entry name" value="UBX"/>
    <property type="match status" value="1"/>
</dbReference>
<dbReference type="Proteomes" id="UP000614601">
    <property type="component" value="Unassembled WGS sequence"/>
</dbReference>
<evidence type="ECO:0000256" key="1">
    <source>
        <dbReference type="SAM" id="Coils"/>
    </source>
</evidence>
<feature type="domain" description="UBX" evidence="3">
    <location>
        <begin position="274"/>
        <end position="352"/>
    </location>
</feature>
<dbReference type="EMBL" id="CAJFCW020000002">
    <property type="protein sequence ID" value="CAG9091291.1"/>
    <property type="molecule type" value="Genomic_DNA"/>
</dbReference>
<dbReference type="Gene3D" id="3.10.20.90">
    <property type="entry name" value="Phosphatidylinositol 3-kinase Catalytic Subunit, Chain A, domain 1"/>
    <property type="match status" value="1"/>
</dbReference>
<dbReference type="Proteomes" id="UP000783686">
    <property type="component" value="Unassembled WGS sequence"/>
</dbReference>
<dbReference type="InterPro" id="IPR049483">
    <property type="entry name" value="FAF1_2-like_UAS"/>
</dbReference>
<dbReference type="OrthoDB" id="1920064at2759"/>
<dbReference type="InterPro" id="IPR029071">
    <property type="entry name" value="Ubiquitin-like_domsf"/>
</dbReference>
<dbReference type="SUPFAM" id="SSF54236">
    <property type="entry name" value="Ubiquitin-like"/>
    <property type="match status" value="1"/>
</dbReference>
<dbReference type="InterPro" id="IPR050730">
    <property type="entry name" value="UBX_domain-protein"/>
</dbReference>
<dbReference type="Gene3D" id="3.40.30.10">
    <property type="entry name" value="Glutaredoxin"/>
    <property type="match status" value="1"/>
</dbReference>